<organism evidence="7 8">
    <name type="scientific">Marchantia polymorpha</name>
    <name type="common">Common liverwort</name>
    <name type="synonym">Marchantia aquatica</name>
    <dbReference type="NCBI Taxonomy" id="3197"/>
    <lineage>
        <taxon>Eukaryota</taxon>
        <taxon>Viridiplantae</taxon>
        <taxon>Streptophyta</taxon>
        <taxon>Embryophyta</taxon>
        <taxon>Marchantiophyta</taxon>
        <taxon>Marchantiopsida</taxon>
        <taxon>Marchantiidae</taxon>
        <taxon>Marchantiales</taxon>
        <taxon>Marchantiaceae</taxon>
        <taxon>Marchantia</taxon>
    </lineage>
</organism>
<protein>
    <recommendedName>
        <fullName evidence="9">Sulfite exporter TauE/SafE family protein</fullName>
    </recommendedName>
</protein>
<evidence type="ECO:0000256" key="4">
    <source>
        <dbReference type="ARBA" id="ARBA00022989"/>
    </source>
</evidence>
<comment type="similarity">
    <text evidence="2">Belongs to the 4-toluene sulfonate uptake permease (TSUP) (TC 2.A.102) family.</text>
</comment>
<feature type="transmembrane region" description="Helical" evidence="6">
    <location>
        <begin position="435"/>
        <end position="461"/>
    </location>
</feature>
<comment type="subcellular location">
    <subcellularLocation>
        <location evidence="1">Membrane</location>
        <topology evidence="1">Multi-pass membrane protein</topology>
    </subcellularLocation>
</comment>
<evidence type="ECO:0000256" key="3">
    <source>
        <dbReference type="ARBA" id="ARBA00022692"/>
    </source>
</evidence>
<dbReference type="GO" id="GO:0016020">
    <property type="term" value="C:membrane"/>
    <property type="evidence" value="ECO:0007669"/>
    <property type="project" value="UniProtKB-SubCell"/>
</dbReference>
<dbReference type="PANTHER" id="PTHR14255">
    <property type="entry name" value="CEREBLON"/>
    <property type="match status" value="1"/>
</dbReference>
<dbReference type="Proteomes" id="UP000244005">
    <property type="component" value="Unassembled WGS sequence"/>
</dbReference>
<dbReference type="GO" id="GO:0043161">
    <property type="term" value="P:proteasome-mediated ubiquitin-dependent protein catabolic process"/>
    <property type="evidence" value="ECO:0000318"/>
    <property type="project" value="GO_Central"/>
</dbReference>
<sequence>MESRINVQILVVIISTIFVFCHSSPAEDDVATSAFLKSSSSRVSFWKENEQWLKSFVGAIDDDEDLGDKWPKLELSWRLFMGTLVGFAGSALGSAAGVGGGGFYLTMLNLFIGFDAKTSTALSKAMVMGAAVASTLFNLRERHPTEKNKPVIDYSMAVLFQPLLLVGISIGVIFNVMLPEWLITVFLCVLFFQISSGAISRANELSRREKMLRKTEQCATAEGECGSGEYVAISSGDESPAEAEENVPTPFKLMIVWSKTAMLLVTWAIFLLLQITKLYAPDCSAWYWILNAVQIPVALGVTCYEAWNQKRNQRHQLHSELGVPDERKAPSGLWKYLLYATYGLGGGIIGGLLGVGGGAIMGPAYLELGLPPQVASSTASFVMVFSSSLSVMEYWLLDRLPGAYGVYCVSLAVVASLCGQVIIKRVVQATGRASLIVYTLAFSVLASGIVLTILGAIRIYITWTSGGYMGFNSVCAAP</sequence>
<feature type="transmembrane region" description="Helical" evidence="6">
    <location>
        <begin position="181"/>
        <end position="203"/>
    </location>
</feature>
<feature type="transmembrane region" description="Helical" evidence="6">
    <location>
        <begin position="261"/>
        <end position="280"/>
    </location>
</feature>
<dbReference type="InterPro" id="IPR002781">
    <property type="entry name" value="TM_pro_TauE-like"/>
</dbReference>
<dbReference type="PANTHER" id="PTHR14255:SF1">
    <property type="entry name" value="SULFITE EXPORTER TAUE_SAFE FAMILY PROTEIN 3"/>
    <property type="match status" value="1"/>
</dbReference>
<feature type="transmembrane region" description="Helical" evidence="6">
    <location>
        <begin position="378"/>
        <end position="397"/>
    </location>
</feature>
<evidence type="ECO:0000256" key="5">
    <source>
        <dbReference type="ARBA" id="ARBA00023136"/>
    </source>
</evidence>
<dbReference type="Pfam" id="PF01925">
    <property type="entry name" value="TauE"/>
    <property type="match status" value="2"/>
</dbReference>
<name>A0A2R6WB71_MARPO</name>
<evidence type="ECO:0000313" key="8">
    <source>
        <dbReference type="Proteomes" id="UP000244005"/>
    </source>
</evidence>
<evidence type="ECO:0000256" key="2">
    <source>
        <dbReference type="ARBA" id="ARBA00009142"/>
    </source>
</evidence>
<dbReference type="GO" id="GO:0031464">
    <property type="term" value="C:Cul4A-RING E3 ubiquitin ligase complex"/>
    <property type="evidence" value="ECO:0000318"/>
    <property type="project" value="GO_Central"/>
</dbReference>
<dbReference type="OMA" id="CYSSIEF"/>
<keyword evidence="3 6" id="KW-0812">Transmembrane</keyword>
<accession>A0A2R6WB71</accession>
<evidence type="ECO:0000256" key="1">
    <source>
        <dbReference type="ARBA" id="ARBA00004141"/>
    </source>
</evidence>
<gene>
    <name evidence="7" type="ORF">MARPO_0115s0022</name>
</gene>
<dbReference type="Gramene" id="Mp4g07590.1">
    <property type="protein sequence ID" value="Mp4g07590.1.cds1"/>
    <property type="gene ID" value="Mp4g07590"/>
</dbReference>
<feature type="transmembrane region" description="Helical" evidence="6">
    <location>
        <begin position="404"/>
        <end position="423"/>
    </location>
</feature>
<dbReference type="OrthoDB" id="434519at2759"/>
<keyword evidence="4 6" id="KW-1133">Transmembrane helix</keyword>
<evidence type="ECO:0000256" key="6">
    <source>
        <dbReference type="SAM" id="Phobius"/>
    </source>
</evidence>
<evidence type="ECO:0000313" key="7">
    <source>
        <dbReference type="EMBL" id="PTQ31099.1"/>
    </source>
</evidence>
<dbReference type="EMBL" id="KZ772787">
    <property type="protein sequence ID" value="PTQ31099.1"/>
    <property type="molecule type" value="Genomic_DNA"/>
</dbReference>
<keyword evidence="5 6" id="KW-0472">Membrane</keyword>
<feature type="transmembrane region" description="Helical" evidence="6">
    <location>
        <begin position="151"/>
        <end position="175"/>
    </location>
</feature>
<feature type="transmembrane region" description="Helical" evidence="6">
    <location>
        <begin position="286"/>
        <end position="307"/>
    </location>
</feature>
<proteinExistence type="inferred from homology"/>
<reference evidence="8" key="1">
    <citation type="journal article" date="2017" name="Cell">
        <title>Insights into land plant evolution garnered from the Marchantia polymorpha genome.</title>
        <authorList>
            <person name="Bowman J.L."/>
            <person name="Kohchi T."/>
            <person name="Yamato K.T."/>
            <person name="Jenkins J."/>
            <person name="Shu S."/>
            <person name="Ishizaki K."/>
            <person name="Yamaoka S."/>
            <person name="Nishihama R."/>
            <person name="Nakamura Y."/>
            <person name="Berger F."/>
            <person name="Adam C."/>
            <person name="Aki S.S."/>
            <person name="Althoff F."/>
            <person name="Araki T."/>
            <person name="Arteaga-Vazquez M.A."/>
            <person name="Balasubrmanian S."/>
            <person name="Barry K."/>
            <person name="Bauer D."/>
            <person name="Boehm C.R."/>
            <person name="Briginshaw L."/>
            <person name="Caballero-Perez J."/>
            <person name="Catarino B."/>
            <person name="Chen F."/>
            <person name="Chiyoda S."/>
            <person name="Chovatia M."/>
            <person name="Davies K.M."/>
            <person name="Delmans M."/>
            <person name="Demura T."/>
            <person name="Dierschke T."/>
            <person name="Dolan L."/>
            <person name="Dorantes-Acosta A.E."/>
            <person name="Eklund D.M."/>
            <person name="Florent S.N."/>
            <person name="Flores-Sandoval E."/>
            <person name="Fujiyama A."/>
            <person name="Fukuzawa H."/>
            <person name="Galik B."/>
            <person name="Grimanelli D."/>
            <person name="Grimwood J."/>
            <person name="Grossniklaus U."/>
            <person name="Hamada T."/>
            <person name="Haseloff J."/>
            <person name="Hetherington A.J."/>
            <person name="Higo A."/>
            <person name="Hirakawa Y."/>
            <person name="Hundley H.N."/>
            <person name="Ikeda Y."/>
            <person name="Inoue K."/>
            <person name="Inoue S.I."/>
            <person name="Ishida S."/>
            <person name="Jia Q."/>
            <person name="Kakita M."/>
            <person name="Kanazawa T."/>
            <person name="Kawai Y."/>
            <person name="Kawashima T."/>
            <person name="Kennedy M."/>
            <person name="Kinose K."/>
            <person name="Kinoshita T."/>
            <person name="Kohara Y."/>
            <person name="Koide E."/>
            <person name="Komatsu K."/>
            <person name="Kopischke S."/>
            <person name="Kubo M."/>
            <person name="Kyozuka J."/>
            <person name="Lagercrantz U."/>
            <person name="Lin S.S."/>
            <person name="Lindquist E."/>
            <person name="Lipzen A.M."/>
            <person name="Lu C.W."/>
            <person name="De Luna E."/>
            <person name="Martienssen R.A."/>
            <person name="Minamino N."/>
            <person name="Mizutani M."/>
            <person name="Mizutani M."/>
            <person name="Mochizuki N."/>
            <person name="Monte I."/>
            <person name="Mosher R."/>
            <person name="Nagasaki H."/>
            <person name="Nakagami H."/>
            <person name="Naramoto S."/>
            <person name="Nishitani K."/>
            <person name="Ohtani M."/>
            <person name="Okamoto T."/>
            <person name="Okumura M."/>
            <person name="Phillips J."/>
            <person name="Pollak B."/>
            <person name="Reinders A."/>
            <person name="Rovekamp M."/>
            <person name="Sano R."/>
            <person name="Sawa S."/>
            <person name="Schmid M.W."/>
            <person name="Shirakawa M."/>
            <person name="Solano R."/>
            <person name="Spunde A."/>
            <person name="Suetsugu N."/>
            <person name="Sugano S."/>
            <person name="Sugiyama A."/>
            <person name="Sun R."/>
            <person name="Suzuki Y."/>
            <person name="Takenaka M."/>
            <person name="Takezawa D."/>
            <person name="Tomogane H."/>
            <person name="Tsuzuki M."/>
            <person name="Ueda T."/>
            <person name="Umeda M."/>
            <person name="Ward J.M."/>
            <person name="Watanabe Y."/>
            <person name="Yazaki K."/>
            <person name="Yokoyama R."/>
            <person name="Yoshitake Y."/>
            <person name="Yotsui I."/>
            <person name="Zachgo S."/>
            <person name="Schmutz J."/>
        </authorList>
    </citation>
    <scope>NUCLEOTIDE SEQUENCE [LARGE SCALE GENOMIC DNA]</scope>
    <source>
        <strain evidence="8">Tak-1</strain>
    </source>
</reference>
<keyword evidence="8" id="KW-1185">Reference proteome</keyword>
<dbReference type="AlphaFoldDB" id="A0A2R6WB71"/>
<feature type="transmembrane region" description="Helical" evidence="6">
    <location>
        <begin position="336"/>
        <end position="366"/>
    </location>
</feature>
<evidence type="ECO:0008006" key="9">
    <source>
        <dbReference type="Google" id="ProtNLM"/>
    </source>
</evidence>